<dbReference type="Gene3D" id="3.40.50.1460">
    <property type="match status" value="1"/>
</dbReference>
<keyword evidence="3" id="KW-0472">Membrane</keyword>
<keyword evidence="1" id="KW-0053">Apoptosis</keyword>
<dbReference type="EMBL" id="LN679101">
    <property type="protein sequence ID" value="CEL55624.1"/>
    <property type="molecule type" value="Genomic_DNA"/>
</dbReference>
<dbReference type="InterPro" id="IPR029030">
    <property type="entry name" value="Caspase-like_dom_sf"/>
</dbReference>
<proteinExistence type="predicted"/>
<evidence type="ECO:0000256" key="3">
    <source>
        <dbReference type="SAM" id="Phobius"/>
    </source>
</evidence>
<dbReference type="InterPro" id="IPR011600">
    <property type="entry name" value="Pept_C14_caspase"/>
</dbReference>
<dbReference type="GO" id="GO:0004197">
    <property type="term" value="F:cysteine-type endopeptidase activity"/>
    <property type="evidence" value="ECO:0007669"/>
    <property type="project" value="InterPro"/>
</dbReference>
<dbReference type="GO" id="GO:0006915">
    <property type="term" value="P:apoptotic process"/>
    <property type="evidence" value="ECO:0007669"/>
    <property type="project" value="UniProtKB-KW"/>
</dbReference>
<feature type="transmembrane region" description="Helical" evidence="3">
    <location>
        <begin position="60"/>
        <end position="80"/>
    </location>
</feature>
<dbReference type="AlphaFoldDB" id="A0A0B7FFH3"/>
<evidence type="ECO:0000256" key="2">
    <source>
        <dbReference type="ARBA" id="ARBA00022807"/>
    </source>
</evidence>
<dbReference type="SUPFAM" id="SSF52129">
    <property type="entry name" value="Caspase-like"/>
    <property type="match status" value="1"/>
</dbReference>
<dbReference type="OrthoDB" id="3134891at2759"/>
<keyword evidence="3" id="KW-1133">Transmembrane helix</keyword>
<organism evidence="5 6">
    <name type="scientific">Thanatephorus cucumeris (strain AG1-IB / isolate 7/3/14)</name>
    <name type="common">Lettuce bottom rot fungus</name>
    <name type="synonym">Rhizoctonia solani</name>
    <dbReference type="NCBI Taxonomy" id="1108050"/>
    <lineage>
        <taxon>Eukaryota</taxon>
        <taxon>Fungi</taxon>
        <taxon>Dikarya</taxon>
        <taxon>Basidiomycota</taxon>
        <taxon>Agaricomycotina</taxon>
        <taxon>Agaricomycetes</taxon>
        <taxon>Cantharellales</taxon>
        <taxon>Ceratobasidiaceae</taxon>
        <taxon>Rhizoctonia</taxon>
        <taxon>Rhizoctonia solani AG-1</taxon>
    </lineage>
</organism>
<evidence type="ECO:0000259" key="4">
    <source>
        <dbReference type="Pfam" id="PF00656"/>
    </source>
</evidence>
<evidence type="ECO:0000313" key="6">
    <source>
        <dbReference type="Proteomes" id="UP000059188"/>
    </source>
</evidence>
<dbReference type="GO" id="GO:0006508">
    <property type="term" value="P:proteolysis"/>
    <property type="evidence" value="ECO:0007669"/>
    <property type="project" value="InterPro"/>
</dbReference>
<dbReference type="Pfam" id="PF00656">
    <property type="entry name" value="Peptidase_C14"/>
    <property type="match status" value="1"/>
</dbReference>
<keyword evidence="3" id="KW-0812">Transmembrane</keyword>
<evidence type="ECO:0000313" key="5">
    <source>
        <dbReference type="EMBL" id="CEL55624.1"/>
    </source>
</evidence>
<evidence type="ECO:0000256" key="1">
    <source>
        <dbReference type="ARBA" id="ARBA00022703"/>
    </source>
</evidence>
<keyword evidence="2" id="KW-0378">Hydrolase</keyword>
<dbReference type="Proteomes" id="UP000059188">
    <property type="component" value="Unassembled WGS sequence"/>
</dbReference>
<keyword evidence="6" id="KW-1185">Reference proteome</keyword>
<name>A0A0B7FFH3_THACB</name>
<gene>
    <name evidence="5" type="ORF">RSOLAG1IB_01636</name>
</gene>
<accession>A0A0B7FFH3</accession>
<feature type="domain" description="Peptidase C14 caspase" evidence="4">
    <location>
        <begin position="276"/>
        <end position="435"/>
    </location>
</feature>
<keyword evidence="2" id="KW-0645">Protease</keyword>
<protein>
    <recommendedName>
        <fullName evidence="4">Peptidase C14 caspase domain-containing protein</fullName>
    </recommendedName>
</protein>
<reference evidence="5 6" key="1">
    <citation type="submission" date="2014-11" db="EMBL/GenBank/DDBJ databases">
        <authorList>
            <person name="Wibberg Daniel"/>
        </authorList>
    </citation>
    <scope>NUCLEOTIDE SEQUENCE [LARGE SCALE GENOMIC DNA]</scope>
    <source>
        <strain evidence="5">Rhizoctonia solani AG1-IB 7/3/14</strain>
    </source>
</reference>
<keyword evidence="2" id="KW-0788">Thiol protease</keyword>
<sequence>MAAVIATLNLFLHLMCKSLSPIIKRRLEPIAELTTFHHILIVIASIAGQLTLLEVIVFVLYMNVAFAAFMFTKLFSFIGLQHSSLAESIPPLVSGGYNYSLGIKDNDMLESVRPGARAHHLERGSNKPAIQCIPTYVTTESFVHSPVEECMDRIPDVLTSSSIQGSVLRGRNEAVSQAEMIAQTEVVLSVQPTSSEGQPKDTKAQPLLREEPKARKVHTAPCRLTTRTAFRSLKRKDSLLGSLKGVPLRPSALLLGPSRIHILGVGLSWKHINARAIPGPSHDIAWLERFFAYQKQTQFTSLLDENASFEAIRKSVTRIYENARPGDHIILYFTGHGNEKNALELYDIPGSLDEIVLNRWIVELRQREPSRPSIPIHIIFDFCRENPDSSNAQLDADVNVIWSCPPGQSTPDIALSPDLPFSSFLTALLLAIGDESECCAPSARPFAMRLIEISNVVWGTRCYRSRSRKRWCRHLHSCEVCQDDRGGPNDEDWMDLRLFEVLHNMYLGAPLNFSALVRYALAQFPIPIRKVRQVVEVNQWFLYFNPSRISSIKGSPRFHPFLPRGDYDVGTTKSGTRSVTLPPGLFLVRPVRPESIPQLQSKPVRS</sequence>